<dbReference type="Pfam" id="PF01149">
    <property type="entry name" value="Fapy_DNA_glyco"/>
    <property type="match status" value="1"/>
</dbReference>
<keyword evidence="8" id="KW-0378">Hydrolase</keyword>
<keyword evidence="7 16" id="KW-0863">Zinc-finger</keyword>
<evidence type="ECO:0000256" key="8">
    <source>
        <dbReference type="ARBA" id="ARBA00022801"/>
    </source>
</evidence>
<dbReference type="InterPro" id="IPR015886">
    <property type="entry name" value="H2TH_FPG"/>
</dbReference>
<dbReference type="InterPro" id="IPR035937">
    <property type="entry name" value="FPG_N"/>
</dbReference>
<keyword evidence="10" id="KW-0238">DNA-binding</keyword>
<evidence type="ECO:0000259" key="17">
    <source>
        <dbReference type="PROSITE" id="PS51066"/>
    </source>
</evidence>
<dbReference type="SMART" id="SM00898">
    <property type="entry name" value="Fapy_DNA_glyco"/>
    <property type="match status" value="1"/>
</dbReference>
<dbReference type="GO" id="GO:0006284">
    <property type="term" value="P:base-excision repair"/>
    <property type="evidence" value="ECO:0007669"/>
    <property type="project" value="InterPro"/>
</dbReference>
<dbReference type="InterPro" id="IPR010979">
    <property type="entry name" value="Ribosomal_uS13-like_H2TH"/>
</dbReference>
<evidence type="ECO:0000256" key="15">
    <source>
        <dbReference type="ARBA" id="ARBA00044632"/>
    </source>
</evidence>
<feature type="domain" description="FPG-type" evidence="17">
    <location>
        <begin position="242"/>
        <end position="274"/>
    </location>
</feature>
<evidence type="ECO:0000256" key="6">
    <source>
        <dbReference type="ARBA" id="ARBA00022763"/>
    </source>
</evidence>
<evidence type="ECO:0000256" key="12">
    <source>
        <dbReference type="ARBA" id="ARBA00023239"/>
    </source>
</evidence>
<comment type="similarity">
    <text evidence="3">Belongs to the FPG family.</text>
</comment>
<evidence type="ECO:0000256" key="2">
    <source>
        <dbReference type="ARBA" id="ARBA00001947"/>
    </source>
</evidence>
<dbReference type="PANTHER" id="PTHR22993:SF9">
    <property type="entry name" value="FORMAMIDOPYRIMIDINE-DNA GLYCOSYLASE"/>
    <property type="match status" value="1"/>
</dbReference>
<keyword evidence="11" id="KW-0234">DNA repair</keyword>
<comment type="caution">
    <text evidence="19">The sequence shown here is derived from an EMBL/GenBank/DDBJ whole genome shotgun (WGS) entry which is preliminary data.</text>
</comment>
<dbReference type="Gene3D" id="1.10.8.50">
    <property type="match status" value="1"/>
</dbReference>
<evidence type="ECO:0000256" key="14">
    <source>
        <dbReference type="ARBA" id="ARBA00023295"/>
    </source>
</evidence>
<dbReference type="GO" id="GO:0140078">
    <property type="term" value="F:class I DNA-(apurinic or apyrimidinic site) endonuclease activity"/>
    <property type="evidence" value="ECO:0007669"/>
    <property type="project" value="UniProtKB-EC"/>
</dbReference>
<comment type="catalytic activity">
    <reaction evidence="15">
        <text>2'-deoxyribonucleotide-(2'-deoxyribose 5'-phosphate)-2'-deoxyribonucleotide-DNA = a 3'-end 2'-deoxyribonucleotide-(2,3-dehydro-2,3-deoxyribose 5'-phosphate)-DNA + a 5'-end 5'-phospho-2'-deoxyribonucleoside-DNA + H(+)</text>
        <dbReference type="Rhea" id="RHEA:66592"/>
        <dbReference type="Rhea" id="RHEA-COMP:13180"/>
        <dbReference type="Rhea" id="RHEA-COMP:16897"/>
        <dbReference type="Rhea" id="RHEA-COMP:17067"/>
        <dbReference type="ChEBI" id="CHEBI:15378"/>
        <dbReference type="ChEBI" id="CHEBI:136412"/>
        <dbReference type="ChEBI" id="CHEBI:157695"/>
        <dbReference type="ChEBI" id="CHEBI:167181"/>
        <dbReference type="EC" id="4.2.99.18"/>
    </reaction>
</comment>
<dbReference type="InterPro" id="IPR015887">
    <property type="entry name" value="DNA_glyclase_Znf_dom_DNA_BS"/>
</dbReference>
<dbReference type="SUPFAM" id="SSF57716">
    <property type="entry name" value="Glucocorticoid receptor-like (DNA-binding domain)"/>
    <property type="match status" value="1"/>
</dbReference>
<evidence type="ECO:0000256" key="1">
    <source>
        <dbReference type="ARBA" id="ARBA00001668"/>
    </source>
</evidence>
<dbReference type="Proteomes" id="UP000034504">
    <property type="component" value="Unassembled WGS sequence"/>
</dbReference>
<gene>
    <name evidence="19" type="ORF">UW82_C0029G0010</name>
</gene>
<dbReference type="InterPro" id="IPR020629">
    <property type="entry name" value="FPG_Glyclase"/>
</dbReference>
<dbReference type="PANTHER" id="PTHR22993">
    <property type="entry name" value="FORMAMIDOPYRIMIDINE-DNA GLYCOSYLASE"/>
    <property type="match status" value="1"/>
</dbReference>
<dbReference type="EMBL" id="LCJU01000029">
    <property type="protein sequence ID" value="KKT83973.1"/>
    <property type="molecule type" value="Genomic_DNA"/>
</dbReference>
<evidence type="ECO:0000256" key="13">
    <source>
        <dbReference type="ARBA" id="ARBA00023268"/>
    </source>
</evidence>
<comment type="subunit">
    <text evidence="4">Monomer.</text>
</comment>
<proteinExistence type="inferred from homology"/>
<dbReference type="NCBIfam" id="NF002211">
    <property type="entry name" value="PRK01103.1"/>
    <property type="match status" value="1"/>
</dbReference>
<dbReference type="InterPro" id="IPR010663">
    <property type="entry name" value="Znf_FPG/IleRS"/>
</dbReference>
<keyword evidence="5" id="KW-0479">Metal-binding</keyword>
<dbReference type="NCBIfam" id="TIGR00577">
    <property type="entry name" value="fpg"/>
    <property type="match status" value="1"/>
</dbReference>
<evidence type="ECO:0000256" key="11">
    <source>
        <dbReference type="ARBA" id="ARBA00023204"/>
    </source>
</evidence>
<keyword evidence="6" id="KW-0227">DNA damage</keyword>
<accession>A0A0G1KKB9</accession>
<keyword evidence="13" id="KW-0511">Multifunctional enzyme</keyword>
<evidence type="ECO:0000313" key="20">
    <source>
        <dbReference type="Proteomes" id="UP000034504"/>
    </source>
</evidence>
<keyword evidence="9" id="KW-0862">Zinc</keyword>
<organism evidence="19 20">
    <name type="scientific">candidate division WWE3 bacterium GW2011_GWC2_44_9</name>
    <dbReference type="NCBI Taxonomy" id="1619125"/>
    <lineage>
        <taxon>Bacteria</taxon>
        <taxon>Katanobacteria</taxon>
    </lineage>
</organism>
<evidence type="ECO:0000256" key="9">
    <source>
        <dbReference type="ARBA" id="ARBA00022833"/>
    </source>
</evidence>
<comment type="cofactor">
    <cofactor evidence="2">
        <name>Zn(2+)</name>
        <dbReference type="ChEBI" id="CHEBI:29105"/>
    </cofactor>
</comment>
<dbReference type="SUPFAM" id="SSF46946">
    <property type="entry name" value="S13-like H2TH domain"/>
    <property type="match status" value="1"/>
</dbReference>
<dbReference type="SMART" id="SM01232">
    <property type="entry name" value="H2TH"/>
    <property type="match status" value="1"/>
</dbReference>
<protein>
    <submittedName>
        <fullName evidence="19">Formamidopyrimidine-DNA glycosylase (Fapy-DNA glycosylase)</fullName>
    </submittedName>
</protein>
<dbReference type="InterPro" id="IPR000214">
    <property type="entry name" value="Znf_DNA_glyclase/AP_lyase"/>
</dbReference>
<evidence type="ECO:0000256" key="5">
    <source>
        <dbReference type="ARBA" id="ARBA00022723"/>
    </source>
</evidence>
<comment type="catalytic activity">
    <reaction evidence="1">
        <text>Hydrolysis of DNA containing ring-opened 7-methylguanine residues, releasing 2,6-diamino-4-hydroxy-5-(N-methyl)formamidopyrimidine.</text>
        <dbReference type="EC" id="3.2.2.23"/>
    </reaction>
</comment>
<dbReference type="PROSITE" id="PS51066">
    <property type="entry name" value="ZF_FPG_2"/>
    <property type="match status" value="1"/>
</dbReference>
<keyword evidence="14" id="KW-0326">Glycosidase</keyword>
<reference evidence="19 20" key="1">
    <citation type="journal article" date="2015" name="Nature">
        <title>rRNA introns, odd ribosomes, and small enigmatic genomes across a large radiation of phyla.</title>
        <authorList>
            <person name="Brown C.T."/>
            <person name="Hug L.A."/>
            <person name="Thomas B.C."/>
            <person name="Sharon I."/>
            <person name="Castelle C.J."/>
            <person name="Singh A."/>
            <person name="Wilkins M.J."/>
            <person name="Williams K.H."/>
            <person name="Banfield J.F."/>
        </authorList>
    </citation>
    <scope>NUCLEOTIDE SEQUENCE [LARGE SCALE GENOMIC DNA]</scope>
</reference>
<dbReference type="CDD" id="cd08966">
    <property type="entry name" value="EcFpg-like_N"/>
    <property type="match status" value="1"/>
</dbReference>
<keyword evidence="12" id="KW-0456">Lyase</keyword>
<evidence type="ECO:0000256" key="7">
    <source>
        <dbReference type="ARBA" id="ARBA00022771"/>
    </source>
</evidence>
<dbReference type="PATRIC" id="fig|1619125.3.peg.555"/>
<dbReference type="GO" id="GO:0034039">
    <property type="term" value="F:8-oxo-7,8-dihydroguanine DNA N-glycosylase activity"/>
    <property type="evidence" value="ECO:0007669"/>
    <property type="project" value="TreeGrafter"/>
</dbReference>
<dbReference type="PROSITE" id="PS51068">
    <property type="entry name" value="FPG_CAT"/>
    <property type="match status" value="1"/>
</dbReference>
<sequence>MPELPEVHTIVADLKKQLEKSRIIDVTIENSYKTYPGNAAFIEGLKNAVIEKIGRVGKNIVIKIHTGSYLTFHLAMTGRILLRTSNTTKDPWQRLEIALVRDRKTHYLRFCDMRMFGKASLLTGREAKALREKYGPDAVGDEISADEFLHSLKKKRTNIKNALLDQSILAGVGNIYANDALWLAKIHPATKTAVFTYKKVQTLLKCIQAILKEGILHRGSTLPDEAYVDIFGQPGKHQNYFRIYGKNNCPECKTKVVFTKINGRGTYFCPNCQK</sequence>
<evidence type="ECO:0000259" key="18">
    <source>
        <dbReference type="PROSITE" id="PS51068"/>
    </source>
</evidence>
<dbReference type="Gene3D" id="3.20.190.10">
    <property type="entry name" value="MutM-like, N-terminal"/>
    <property type="match status" value="1"/>
</dbReference>
<name>A0A0G1KKB9_UNCKA</name>
<evidence type="ECO:0000256" key="3">
    <source>
        <dbReference type="ARBA" id="ARBA00009409"/>
    </source>
</evidence>
<evidence type="ECO:0000313" key="19">
    <source>
        <dbReference type="EMBL" id="KKT83973.1"/>
    </source>
</evidence>
<evidence type="ECO:0000256" key="16">
    <source>
        <dbReference type="PROSITE-ProRule" id="PRU00391"/>
    </source>
</evidence>
<dbReference type="GO" id="GO:0008270">
    <property type="term" value="F:zinc ion binding"/>
    <property type="evidence" value="ECO:0007669"/>
    <property type="project" value="UniProtKB-KW"/>
</dbReference>
<dbReference type="GO" id="GO:0003684">
    <property type="term" value="F:damaged DNA binding"/>
    <property type="evidence" value="ECO:0007669"/>
    <property type="project" value="InterPro"/>
</dbReference>
<dbReference type="Pfam" id="PF06827">
    <property type="entry name" value="zf-FPG_IleRS"/>
    <property type="match status" value="1"/>
</dbReference>
<dbReference type="FunFam" id="1.10.8.50:FF:000003">
    <property type="entry name" value="Formamidopyrimidine-DNA glycosylase"/>
    <property type="match status" value="1"/>
</dbReference>
<dbReference type="InterPro" id="IPR012319">
    <property type="entry name" value="FPG_cat"/>
</dbReference>
<evidence type="ECO:0000256" key="10">
    <source>
        <dbReference type="ARBA" id="ARBA00023125"/>
    </source>
</evidence>
<dbReference type="SUPFAM" id="SSF81624">
    <property type="entry name" value="N-terminal domain of MutM-like DNA repair proteins"/>
    <property type="match status" value="1"/>
</dbReference>
<dbReference type="AlphaFoldDB" id="A0A0G1KKB9"/>
<dbReference type="Pfam" id="PF06831">
    <property type="entry name" value="H2TH"/>
    <property type="match status" value="1"/>
</dbReference>
<dbReference type="PROSITE" id="PS01242">
    <property type="entry name" value="ZF_FPG_1"/>
    <property type="match status" value="1"/>
</dbReference>
<evidence type="ECO:0000256" key="4">
    <source>
        <dbReference type="ARBA" id="ARBA00011245"/>
    </source>
</evidence>
<feature type="domain" description="Formamidopyrimidine-DNA glycosylase catalytic" evidence="18">
    <location>
        <begin position="2"/>
        <end position="117"/>
    </location>
</feature>